<keyword evidence="1" id="KW-0812">Transmembrane</keyword>
<name>A0A2G9S6D5_AQUCT</name>
<evidence type="ECO:0000313" key="2">
    <source>
        <dbReference type="EMBL" id="PIO35696.1"/>
    </source>
</evidence>
<evidence type="ECO:0000256" key="1">
    <source>
        <dbReference type="SAM" id="Phobius"/>
    </source>
</evidence>
<keyword evidence="3" id="KW-1185">Reference proteome</keyword>
<dbReference type="OrthoDB" id="5984265at2759"/>
<dbReference type="AlphaFoldDB" id="A0A2G9S6D5"/>
<proteinExistence type="predicted"/>
<organism evidence="2 3">
    <name type="scientific">Aquarana catesbeiana</name>
    <name type="common">American bullfrog</name>
    <name type="synonym">Rana catesbeiana</name>
    <dbReference type="NCBI Taxonomy" id="8400"/>
    <lineage>
        <taxon>Eukaryota</taxon>
        <taxon>Metazoa</taxon>
        <taxon>Chordata</taxon>
        <taxon>Craniata</taxon>
        <taxon>Vertebrata</taxon>
        <taxon>Euteleostomi</taxon>
        <taxon>Amphibia</taxon>
        <taxon>Batrachia</taxon>
        <taxon>Anura</taxon>
        <taxon>Neobatrachia</taxon>
        <taxon>Ranoidea</taxon>
        <taxon>Ranidae</taxon>
        <taxon>Aquarana</taxon>
    </lineage>
</organism>
<dbReference type="Proteomes" id="UP000228934">
    <property type="component" value="Unassembled WGS sequence"/>
</dbReference>
<gene>
    <name evidence="2" type="ORF">AB205_0074000</name>
</gene>
<feature type="transmembrane region" description="Helical" evidence="1">
    <location>
        <begin position="30"/>
        <end position="47"/>
    </location>
</feature>
<accession>A0A2G9S6D5</accession>
<keyword evidence="1" id="KW-1133">Transmembrane helix</keyword>
<sequence>MLFFFFFYSFLGVNRKFSSACRKCLSYTEMEVILFLLHFLLFLFNLFNNYSAENFFQIDFFFSDLNICFSVRYQ</sequence>
<protein>
    <submittedName>
        <fullName evidence="2">Uncharacterized protein</fullName>
    </submittedName>
</protein>
<reference evidence="3" key="1">
    <citation type="journal article" date="2017" name="Nat. Commun.">
        <title>The North American bullfrog draft genome provides insight into hormonal regulation of long noncoding RNA.</title>
        <authorList>
            <person name="Hammond S.A."/>
            <person name="Warren R.L."/>
            <person name="Vandervalk B.P."/>
            <person name="Kucuk E."/>
            <person name="Khan H."/>
            <person name="Gibb E.A."/>
            <person name="Pandoh P."/>
            <person name="Kirk H."/>
            <person name="Zhao Y."/>
            <person name="Jones M."/>
            <person name="Mungall A.J."/>
            <person name="Coope R."/>
            <person name="Pleasance S."/>
            <person name="Moore R.A."/>
            <person name="Holt R.A."/>
            <person name="Round J.M."/>
            <person name="Ohora S."/>
            <person name="Walle B.V."/>
            <person name="Veldhoen N."/>
            <person name="Helbing C.C."/>
            <person name="Birol I."/>
        </authorList>
    </citation>
    <scope>NUCLEOTIDE SEQUENCE [LARGE SCALE GENOMIC DNA]</scope>
</reference>
<dbReference type="EMBL" id="KV926580">
    <property type="protein sequence ID" value="PIO35696.1"/>
    <property type="molecule type" value="Genomic_DNA"/>
</dbReference>
<evidence type="ECO:0000313" key="3">
    <source>
        <dbReference type="Proteomes" id="UP000228934"/>
    </source>
</evidence>
<keyword evidence="1" id="KW-0472">Membrane</keyword>